<proteinExistence type="inferred from homology"/>
<sequence>MLKIGKYNDLVVESRVEFGLYLQSDEGKILLPQKYVSEDMHIGDTITVFIYTDSEDRLVATTLKPDGVVGDFVFLEAKDVVSFGTFMDWGLEKDLLIPKSEQQDKMVPGKKYLTKICFDDMTGRVYGTTKISVNCDKNITDLKVGQKVDLLIHSFTQIGIMAVIDNRYFGMLYINETYQDLSIGDTCTGYIMRLREDNKIDLTLKKPGYDSVKSSAEIIESLLEQAGGFIPCHDKSSPEEIKTVFSMSKKEFKRAIGGLFKKGVLELKKNGIRLKQGKW</sequence>
<keyword evidence="5" id="KW-1185">Reference proteome</keyword>
<name>A0A1H2JLK0_9BACT</name>
<evidence type="ECO:0000313" key="5">
    <source>
        <dbReference type="Proteomes" id="UP000199608"/>
    </source>
</evidence>
<gene>
    <name evidence="4" type="ORF">SAMN04487931_11387</name>
</gene>
<dbReference type="AlphaFoldDB" id="A0A1H2JLK0"/>
<dbReference type="EMBL" id="FNLL01000013">
    <property type="protein sequence ID" value="SDU57330.1"/>
    <property type="molecule type" value="Genomic_DNA"/>
</dbReference>
<dbReference type="Pfam" id="PF13509">
    <property type="entry name" value="S1_2"/>
    <property type="match status" value="1"/>
</dbReference>
<dbReference type="InterPro" id="IPR014464">
    <property type="entry name" value="CvfB_fam"/>
</dbReference>
<accession>A0A1H2JLK0</accession>
<dbReference type="InterPro" id="IPR012340">
    <property type="entry name" value="NA-bd_OB-fold"/>
</dbReference>
<feature type="domain" description="Conserved virulence factor B first S1" evidence="2">
    <location>
        <begin position="4"/>
        <end position="62"/>
    </location>
</feature>
<evidence type="ECO:0000256" key="1">
    <source>
        <dbReference type="PIRNR" id="PIRNR012524"/>
    </source>
</evidence>
<feature type="domain" description="Conserved virulence factor B-like winged helix" evidence="3">
    <location>
        <begin position="219"/>
        <end position="274"/>
    </location>
</feature>
<dbReference type="Proteomes" id="UP000199608">
    <property type="component" value="Unassembled WGS sequence"/>
</dbReference>
<dbReference type="Gene3D" id="1.10.10.10">
    <property type="entry name" value="Winged helix-like DNA-binding domain superfamily/Winged helix DNA-binding domain"/>
    <property type="match status" value="1"/>
</dbReference>
<dbReference type="InterPro" id="IPR040764">
    <property type="entry name" value="CvfB_WH"/>
</dbReference>
<reference evidence="5" key="1">
    <citation type="submission" date="2016-10" db="EMBL/GenBank/DDBJ databases">
        <authorList>
            <person name="Varghese N."/>
            <person name="Submissions S."/>
        </authorList>
    </citation>
    <scope>NUCLEOTIDE SEQUENCE [LARGE SCALE GENOMIC DNA]</scope>
    <source>
        <strain evidence="5">DSM 3384</strain>
    </source>
</reference>
<evidence type="ECO:0000259" key="2">
    <source>
        <dbReference type="Pfam" id="PF13509"/>
    </source>
</evidence>
<dbReference type="PANTHER" id="PTHR37296:SF1">
    <property type="entry name" value="CONSERVED VIRULENCE FACTOR B"/>
    <property type="match status" value="1"/>
</dbReference>
<evidence type="ECO:0000313" key="4">
    <source>
        <dbReference type="EMBL" id="SDU57330.1"/>
    </source>
</evidence>
<evidence type="ECO:0008006" key="6">
    <source>
        <dbReference type="Google" id="ProtNLM"/>
    </source>
</evidence>
<protein>
    <recommendedName>
        <fullName evidence="6">S1 motif domain-containing protein</fullName>
    </recommendedName>
</protein>
<dbReference type="PANTHER" id="PTHR37296">
    <property type="entry name" value="CONSERVED VIRULENCE FACTOR B"/>
    <property type="match status" value="1"/>
</dbReference>
<organism evidence="4 5">
    <name type="scientific">Desulfobacula phenolica</name>
    <dbReference type="NCBI Taxonomy" id="90732"/>
    <lineage>
        <taxon>Bacteria</taxon>
        <taxon>Pseudomonadati</taxon>
        <taxon>Thermodesulfobacteriota</taxon>
        <taxon>Desulfobacteria</taxon>
        <taxon>Desulfobacterales</taxon>
        <taxon>Desulfobacteraceae</taxon>
        <taxon>Desulfobacula</taxon>
    </lineage>
</organism>
<dbReference type="Gene3D" id="2.40.50.140">
    <property type="entry name" value="Nucleic acid-binding proteins"/>
    <property type="match status" value="2"/>
</dbReference>
<dbReference type="SUPFAM" id="SSF50249">
    <property type="entry name" value="Nucleic acid-binding proteins"/>
    <property type="match status" value="1"/>
</dbReference>
<dbReference type="InterPro" id="IPR039566">
    <property type="entry name" value="CvfB_S1_st"/>
</dbReference>
<dbReference type="PIRSF" id="PIRSF012524">
    <property type="entry name" value="YitL_S1"/>
    <property type="match status" value="1"/>
</dbReference>
<evidence type="ECO:0000259" key="3">
    <source>
        <dbReference type="Pfam" id="PF17783"/>
    </source>
</evidence>
<dbReference type="Pfam" id="PF17783">
    <property type="entry name" value="WHD_CvfB"/>
    <property type="match status" value="1"/>
</dbReference>
<dbReference type="RefSeq" id="WP_092237412.1">
    <property type="nucleotide sequence ID" value="NZ_FNLL01000013.1"/>
</dbReference>
<comment type="similarity">
    <text evidence="1">Belongs to the CvfB family.</text>
</comment>
<dbReference type="InterPro" id="IPR036388">
    <property type="entry name" value="WH-like_DNA-bd_sf"/>
</dbReference>